<dbReference type="OrthoDB" id="2013972at2759"/>
<dbReference type="EMBL" id="JAABOA010002427">
    <property type="protein sequence ID" value="KAF9579884.1"/>
    <property type="molecule type" value="Genomic_DNA"/>
</dbReference>
<protein>
    <recommendedName>
        <fullName evidence="3">Methyltransferase</fullName>
    </recommendedName>
</protein>
<feature type="non-terminal residue" evidence="1">
    <location>
        <position position="1"/>
    </location>
</feature>
<dbReference type="Gene3D" id="3.40.50.150">
    <property type="entry name" value="Vaccinia Virus protein VP39"/>
    <property type="match status" value="1"/>
</dbReference>
<dbReference type="AlphaFoldDB" id="A0A9P6FR46"/>
<keyword evidence="2" id="KW-1185">Reference proteome</keyword>
<evidence type="ECO:0008006" key="3">
    <source>
        <dbReference type="Google" id="ProtNLM"/>
    </source>
</evidence>
<sequence length="230" mass="26109">EMATEYEDLEFFGFDISPMYPSAIHPRNAHFSMGNLLDPEIPFATEGFRLVHQRNMLLGLTRDAWPGIVQDLYRCVVADGSGWLQLSEVDPIWCRPGPVSRSFLKMLNETAQHRNVDVLLPQSLDRVLTEVGCEKVKMMMVEIPIGPWGGKIGLLWRDVLKAEMEALKPVVLQAQWENALATGVDIAVCGAEMTTAEEWDEMMASVWAEMDQYHTYSRVYLAYGQRVQVQ</sequence>
<proteinExistence type="predicted"/>
<dbReference type="SUPFAM" id="SSF53335">
    <property type="entry name" value="S-adenosyl-L-methionine-dependent methyltransferases"/>
    <property type="match status" value="1"/>
</dbReference>
<dbReference type="Proteomes" id="UP000780801">
    <property type="component" value="Unassembled WGS sequence"/>
</dbReference>
<dbReference type="InterPro" id="IPR029063">
    <property type="entry name" value="SAM-dependent_MTases_sf"/>
</dbReference>
<reference evidence="1" key="1">
    <citation type="journal article" date="2020" name="Fungal Divers.">
        <title>Resolving the Mortierellaceae phylogeny through synthesis of multi-gene phylogenetics and phylogenomics.</title>
        <authorList>
            <person name="Vandepol N."/>
            <person name="Liber J."/>
            <person name="Desiro A."/>
            <person name="Na H."/>
            <person name="Kennedy M."/>
            <person name="Barry K."/>
            <person name="Grigoriev I.V."/>
            <person name="Miller A.N."/>
            <person name="O'Donnell K."/>
            <person name="Stajich J.E."/>
            <person name="Bonito G."/>
        </authorList>
    </citation>
    <scope>NUCLEOTIDE SEQUENCE</scope>
    <source>
        <strain evidence="1">KOD1015</strain>
    </source>
</reference>
<evidence type="ECO:0000313" key="1">
    <source>
        <dbReference type="EMBL" id="KAF9579884.1"/>
    </source>
</evidence>
<gene>
    <name evidence="1" type="ORF">BGW38_003679</name>
</gene>
<name>A0A9P6FR46_9FUNG</name>
<comment type="caution">
    <text evidence="1">The sequence shown here is derived from an EMBL/GenBank/DDBJ whole genome shotgun (WGS) entry which is preliminary data.</text>
</comment>
<organism evidence="1 2">
    <name type="scientific">Lunasporangiospora selenospora</name>
    <dbReference type="NCBI Taxonomy" id="979761"/>
    <lineage>
        <taxon>Eukaryota</taxon>
        <taxon>Fungi</taxon>
        <taxon>Fungi incertae sedis</taxon>
        <taxon>Mucoromycota</taxon>
        <taxon>Mortierellomycotina</taxon>
        <taxon>Mortierellomycetes</taxon>
        <taxon>Mortierellales</taxon>
        <taxon>Mortierellaceae</taxon>
        <taxon>Lunasporangiospora</taxon>
    </lineage>
</organism>
<accession>A0A9P6FR46</accession>
<evidence type="ECO:0000313" key="2">
    <source>
        <dbReference type="Proteomes" id="UP000780801"/>
    </source>
</evidence>